<keyword evidence="2" id="KW-1185">Reference proteome</keyword>
<dbReference type="Proteomes" id="UP000308230">
    <property type="component" value="Unassembled WGS sequence"/>
</dbReference>
<dbReference type="InterPro" id="IPR036390">
    <property type="entry name" value="WH_DNA-bd_sf"/>
</dbReference>
<dbReference type="InterPro" id="IPR036388">
    <property type="entry name" value="WH-like_DNA-bd_sf"/>
</dbReference>
<accession>A0A5R9F8L3</accession>
<sequence>MRISSRFAVAVHVLSLFSIDKSCRCTSDWIAVSVNTNPVVIRRMLGKLKKAGFVGLN</sequence>
<dbReference type="InterPro" id="IPR000944">
    <property type="entry name" value="Tscrpt_reg_Rrf2"/>
</dbReference>
<protein>
    <submittedName>
        <fullName evidence="1">Rrf2 family transcriptional regulator</fullName>
    </submittedName>
</protein>
<reference evidence="1 2" key="1">
    <citation type="submission" date="2019-04" db="EMBL/GenBank/DDBJ databases">
        <title>Bacillus caeni sp. nov., a bacterium isolated from mangrove sediment.</title>
        <authorList>
            <person name="Huang H."/>
            <person name="Mo K."/>
            <person name="Hu Y."/>
        </authorList>
    </citation>
    <scope>NUCLEOTIDE SEQUENCE [LARGE SCALE GENOMIC DNA]</scope>
    <source>
        <strain evidence="1 2">HB172195</strain>
    </source>
</reference>
<dbReference type="Pfam" id="PF02082">
    <property type="entry name" value="Rrf2"/>
    <property type="match status" value="1"/>
</dbReference>
<proteinExistence type="predicted"/>
<evidence type="ECO:0000313" key="2">
    <source>
        <dbReference type="Proteomes" id="UP000308230"/>
    </source>
</evidence>
<organism evidence="1 2">
    <name type="scientific">Exobacillus caeni</name>
    <dbReference type="NCBI Taxonomy" id="2574798"/>
    <lineage>
        <taxon>Bacteria</taxon>
        <taxon>Bacillati</taxon>
        <taxon>Bacillota</taxon>
        <taxon>Bacilli</taxon>
        <taxon>Bacillales</taxon>
        <taxon>Guptibacillaceae</taxon>
        <taxon>Exobacillus</taxon>
    </lineage>
</organism>
<evidence type="ECO:0000313" key="1">
    <source>
        <dbReference type="EMBL" id="TLS36864.1"/>
    </source>
</evidence>
<dbReference type="SUPFAM" id="SSF46785">
    <property type="entry name" value="Winged helix' DNA-binding domain"/>
    <property type="match status" value="1"/>
</dbReference>
<dbReference type="AlphaFoldDB" id="A0A5R9F8L3"/>
<dbReference type="EMBL" id="SWLG01000008">
    <property type="protein sequence ID" value="TLS36864.1"/>
    <property type="molecule type" value="Genomic_DNA"/>
</dbReference>
<dbReference type="Gene3D" id="1.10.10.10">
    <property type="entry name" value="Winged helix-like DNA-binding domain superfamily/Winged helix DNA-binding domain"/>
    <property type="match status" value="1"/>
</dbReference>
<dbReference type="OrthoDB" id="213028at2"/>
<comment type="caution">
    <text evidence="1">The sequence shown here is derived from an EMBL/GenBank/DDBJ whole genome shotgun (WGS) entry which is preliminary data.</text>
</comment>
<name>A0A5R9F8L3_9BACL</name>
<gene>
    <name evidence="1" type="ORF">FCL54_12980</name>
</gene>